<feature type="compositionally biased region" description="Basic residues" evidence="1">
    <location>
        <begin position="26"/>
        <end position="36"/>
    </location>
</feature>
<gene>
    <name evidence="3" type="ORF">Taro_045779</name>
</gene>
<feature type="non-terminal residue" evidence="3">
    <location>
        <position position="495"/>
    </location>
</feature>
<dbReference type="PANTHER" id="PTHR46444:SF9">
    <property type="entry name" value="DCD (DEVELOPMENT AND CELL DEATH) DOMAIN PROTEIN"/>
    <property type="match status" value="1"/>
</dbReference>
<feature type="compositionally biased region" description="Low complexity" evidence="1">
    <location>
        <begin position="37"/>
        <end position="46"/>
    </location>
</feature>
<reference evidence="3" key="1">
    <citation type="submission" date="2017-07" db="EMBL/GenBank/DDBJ databases">
        <title>Taro Niue Genome Assembly and Annotation.</title>
        <authorList>
            <person name="Atibalentja N."/>
            <person name="Keating K."/>
            <person name="Fields C.J."/>
        </authorList>
    </citation>
    <scope>NUCLEOTIDE SEQUENCE</scope>
    <source>
        <strain evidence="3">Niue_2</strain>
        <tissue evidence="3">Leaf</tissue>
    </source>
</reference>
<keyword evidence="4" id="KW-1185">Reference proteome</keyword>
<dbReference type="Pfam" id="PF10539">
    <property type="entry name" value="Dev_Cell_Death"/>
    <property type="match status" value="1"/>
</dbReference>
<organism evidence="3 4">
    <name type="scientific">Colocasia esculenta</name>
    <name type="common">Wild taro</name>
    <name type="synonym">Arum esculentum</name>
    <dbReference type="NCBI Taxonomy" id="4460"/>
    <lineage>
        <taxon>Eukaryota</taxon>
        <taxon>Viridiplantae</taxon>
        <taxon>Streptophyta</taxon>
        <taxon>Embryophyta</taxon>
        <taxon>Tracheophyta</taxon>
        <taxon>Spermatophyta</taxon>
        <taxon>Magnoliopsida</taxon>
        <taxon>Liliopsida</taxon>
        <taxon>Araceae</taxon>
        <taxon>Aroideae</taxon>
        <taxon>Colocasieae</taxon>
        <taxon>Colocasia</taxon>
    </lineage>
</organism>
<accession>A0A843X5B1</accession>
<protein>
    <recommendedName>
        <fullName evidence="2">DCD domain-containing protein</fullName>
    </recommendedName>
</protein>
<dbReference type="SMART" id="SM00767">
    <property type="entry name" value="DCD"/>
    <property type="match status" value="1"/>
</dbReference>
<dbReference type="AlphaFoldDB" id="A0A843X5B1"/>
<name>A0A843X5B1_COLES</name>
<dbReference type="InterPro" id="IPR013989">
    <property type="entry name" value="Dev_and_cell_death_domain"/>
</dbReference>
<dbReference type="PROSITE" id="PS51222">
    <property type="entry name" value="DCD"/>
    <property type="match status" value="1"/>
</dbReference>
<evidence type="ECO:0000313" key="4">
    <source>
        <dbReference type="Proteomes" id="UP000652761"/>
    </source>
</evidence>
<dbReference type="Proteomes" id="UP000652761">
    <property type="component" value="Unassembled WGS sequence"/>
</dbReference>
<dbReference type="OrthoDB" id="1928633at2759"/>
<dbReference type="EMBL" id="NMUH01005479">
    <property type="protein sequence ID" value="MQM12864.1"/>
    <property type="molecule type" value="Genomic_DNA"/>
</dbReference>
<evidence type="ECO:0000256" key="1">
    <source>
        <dbReference type="SAM" id="MobiDB-lite"/>
    </source>
</evidence>
<dbReference type="InterPro" id="IPR004252">
    <property type="entry name" value="Probable_transposase_24"/>
</dbReference>
<evidence type="ECO:0000259" key="2">
    <source>
        <dbReference type="PROSITE" id="PS51222"/>
    </source>
</evidence>
<feature type="region of interest" description="Disordered" evidence="1">
    <location>
        <begin position="1"/>
        <end position="48"/>
    </location>
</feature>
<proteinExistence type="predicted"/>
<evidence type="ECO:0000313" key="3">
    <source>
        <dbReference type="EMBL" id="MQM12864.1"/>
    </source>
</evidence>
<feature type="region of interest" description="Disordered" evidence="1">
    <location>
        <begin position="179"/>
        <end position="199"/>
    </location>
</feature>
<dbReference type="PANTHER" id="PTHR46444">
    <property type="entry name" value="DCD (DEVELOPMENT AND CELL DEATH) DOMAIN PROTEIN-RELATED"/>
    <property type="match status" value="1"/>
</dbReference>
<feature type="non-terminal residue" evidence="3">
    <location>
        <position position="1"/>
    </location>
</feature>
<dbReference type="Pfam" id="PF03004">
    <property type="entry name" value="Transposase_24"/>
    <property type="match status" value="1"/>
</dbReference>
<feature type="domain" description="DCD" evidence="2">
    <location>
        <begin position="286"/>
        <end position="418"/>
    </location>
</feature>
<sequence>LGDLGVRPSTTKPDADRALVVIEARRRPRPRRHRRSPTPTAPSSSSKPDVDCALIVFVEVRRRPRPHHRRQSPTLTVPLSSSKPDADCALVVIQAGHHRDHPRPSTPSAIIRVKGHLDLDRSDLFIKRHTRKDGKPTNEVARHVIEKLKSLKSVEPPSDDSTPHQVAARNDTYTQVLGSDRPGRVSGVGIGPTPTSMWGNESKEVLRTENRLFMQRMEELETAMAEKFAKMESMIRGSQVYMTISCFVSMDILNMNKYPSAVEGQTVDQDVKCIIDCGDVSKLIGKRVLLVNIEMQHVADGILISIEIEKVVMGRKIGTEYCEMGMLLFLFEYEERKLYGVFEATSDGAMDIVPMAFSSLGKLFSAQIQVSFRIIWRCPPLTEGEFFDAIKENYHAPKKVHLHLSGKQVWNLFFFYCISNGERVYFLFIEYLQKTSGNALFLRLLFPLIVDGSIDCRLLLVDGIPLGRRPILTATSLDVCMGLAARSLDVKAVYL</sequence>
<comment type="caution">
    <text evidence="3">The sequence shown here is derived from an EMBL/GenBank/DDBJ whole genome shotgun (WGS) entry which is preliminary data.</text>
</comment>